<keyword evidence="1" id="KW-0805">Transcription regulation</keyword>
<accession>A0A8J6MET1</accession>
<evidence type="ECO:0000259" key="4">
    <source>
        <dbReference type="PROSITE" id="PS50949"/>
    </source>
</evidence>
<dbReference type="EMBL" id="JACOPQ010000019">
    <property type="protein sequence ID" value="MBC5738696.1"/>
    <property type="molecule type" value="Genomic_DNA"/>
</dbReference>
<protein>
    <submittedName>
        <fullName evidence="5">GntR family transcriptional regulator</fullName>
    </submittedName>
</protein>
<evidence type="ECO:0000256" key="2">
    <source>
        <dbReference type="ARBA" id="ARBA00023125"/>
    </source>
</evidence>
<dbReference type="PANTHER" id="PTHR38445">
    <property type="entry name" value="HTH-TYPE TRANSCRIPTIONAL REPRESSOR YTRA"/>
    <property type="match status" value="1"/>
</dbReference>
<evidence type="ECO:0000313" key="5">
    <source>
        <dbReference type="EMBL" id="MBC5738696.1"/>
    </source>
</evidence>
<dbReference type="SMART" id="SM00345">
    <property type="entry name" value="HTH_GNTR"/>
    <property type="match status" value="1"/>
</dbReference>
<dbReference type="InterPro" id="IPR036388">
    <property type="entry name" value="WH-like_DNA-bd_sf"/>
</dbReference>
<keyword evidence="2" id="KW-0238">DNA-binding</keyword>
<dbReference type="PANTHER" id="PTHR38445:SF6">
    <property type="entry name" value="GNTR-FAMILY TRANSCRIPTIONAL REGULATOR"/>
    <property type="match status" value="1"/>
</dbReference>
<comment type="caution">
    <text evidence="5">The sequence shown here is derived from an EMBL/GenBank/DDBJ whole genome shotgun (WGS) entry which is preliminary data.</text>
</comment>
<feature type="domain" description="HTH gntR-type" evidence="4">
    <location>
        <begin position="7"/>
        <end position="75"/>
    </location>
</feature>
<dbReference type="InterPro" id="IPR036390">
    <property type="entry name" value="WH_DNA-bd_sf"/>
</dbReference>
<sequence length="118" mass="13036">MRFSASAPIYLQVMDHIKRAIVSGGLRPGERVESVRALAARYGINLNTMQRACAELEREGLIETRRGVGSFVTEDAARLAALRERLAAELTEEFLARMAALGFTRAETAARLEKEGEQ</sequence>
<dbReference type="RefSeq" id="WP_186920350.1">
    <property type="nucleotide sequence ID" value="NZ_JACOPQ010000019.1"/>
</dbReference>
<organism evidence="5 6">
    <name type="scientific">Lawsonibacter faecis</name>
    <dbReference type="NCBI Taxonomy" id="2763052"/>
    <lineage>
        <taxon>Bacteria</taxon>
        <taxon>Bacillati</taxon>
        <taxon>Bacillota</taxon>
        <taxon>Clostridia</taxon>
        <taxon>Eubacteriales</taxon>
        <taxon>Oscillospiraceae</taxon>
        <taxon>Lawsonibacter</taxon>
    </lineage>
</organism>
<gene>
    <name evidence="5" type="ORF">H8S62_16920</name>
</gene>
<evidence type="ECO:0000256" key="3">
    <source>
        <dbReference type="ARBA" id="ARBA00023163"/>
    </source>
</evidence>
<dbReference type="Pfam" id="PF00392">
    <property type="entry name" value="GntR"/>
    <property type="match status" value="1"/>
</dbReference>
<dbReference type="CDD" id="cd07377">
    <property type="entry name" value="WHTH_GntR"/>
    <property type="match status" value="1"/>
</dbReference>
<name>A0A8J6MET1_9FIRM</name>
<dbReference type="Gene3D" id="1.10.10.10">
    <property type="entry name" value="Winged helix-like DNA-binding domain superfamily/Winged helix DNA-binding domain"/>
    <property type="match status" value="1"/>
</dbReference>
<dbReference type="SUPFAM" id="SSF46785">
    <property type="entry name" value="Winged helix' DNA-binding domain"/>
    <property type="match status" value="1"/>
</dbReference>
<dbReference type="AlphaFoldDB" id="A0A8J6MET1"/>
<reference evidence="5" key="1">
    <citation type="submission" date="2020-08" db="EMBL/GenBank/DDBJ databases">
        <title>Genome public.</title>
        <authorList>
            <person name="Liu C."/>
            <person name="Sun Q."/>
        </authorList>
    </citation>
    <scope>NUCLEOTIDE SEQUENCE</scope>
    <source>
        <strain evidence="5">NSJ-52</strain>
    </source>
</reference>
<evidence type="ECO:0000256" key="1">
    <source>
        <dbReference type="ARBA" id="ARBA00023015"/>
    </source>
</evidence>
<dbReference type="PROSITE" id="PS50949">
    <property type="entry name" value="HTH_GNTR"/>
    <property type="match status" value="1"/>
</dbReference>
<keyword evidence="3" id="KW-0804">Transcription</keyword>
<dbReference type="GO" id="GO:0003700">
    <property type="term" value="F:DNA-binding transcription factor activity"/>
    <property type="evidence" value="ECO:0007669"/>
    <property type="project" value="InterPro"/>
</dbReference>
<keyword evidence="6" id="KW-1185">Reference proteome</keyword>
<dbReference type="GO" id="GO:0003677">
    <property type="term" value="F:DNA binding"/>
    <property type="evidence" value="ECO:0007669"/>
    <property type="project" value="UniProtKB-KW"/>
</dbReference>
<dbReference type="Proteomes" id="UP000607645">
    <property type="component" value="Unassembled WGS sequence"/>
</dbReference>
<proteinExistence type="predicted"/>
<evidence type="ECO:0000313" key="6">
    <source>
        <dbReference type="Proteomes" id="UP000607645"/>
    </source>
</evidence>
<dbReference type="InterPro" id="IPR000524">
    <property type="entry name" value="Tscrpt_reg_HTH_GntR"/>
</dbReference>